<proteinExistence type="predicted"/>
<dbReference type="InterPro" id="IPR029063">
    <property type="entry name" value="SAM-dependent_MTases_sf"/>
</dbReference>
<dbReference type="InterPro" id="IPR013216">
    <property type="entry name" value="Methyltransf_11"/>
</dbReference>
<dbReference type="RefSeq" id="WP_307397176.1">
    <property type="nucleotide sequence ID" value="NZ_BAAADK010000013.1"/>
</dbReference>
<feature type="domain" description="Methyltransferase type 11" evidence="1">
    <location>
        <begin position="64"/>
        <end position="156"/>
    </location>
</feature>
<keyword evidence="3" id="KW-1185">Reference proteome</keyword>
<dbReference type="Gene3D" id="3.40.50.150">
    <property type="entry name" value="Vaccinia Virus protein VP39"/>
    <property type="match status" value="1"/>
</dbReference>
<dbReference type="GO" id="GO:0032259">
    <property type="term" value="P:methylation"/>
    <property type="evidence" value="ECO:0007669"/>
    <property type="project" value="UniProtKB-KW"/>
</dbReference>
<dbReference type="EMBL" id="JAUSTY010000021">
    <property type="protein sequence ID" value="MDQ0167887.1"/>
    <property type="molecule type" value="Genomic_DNA"/>
</dbReference>
<dbReference type="Proteomes" id="UP001235840">
    <property type="component" value="Unassembled WGS sequence"/>
</dbReference>
<evidence type="ECO:0000313" key="3">
    <source>
        <dbReference type="Proteomes" id="UP001235840"/>
    </source>
</evidence>
<dbReference type="Pfam" id="PF08241">
    <property type="entry name" value="Methyltransf_11"/>
    <property type="match status" value="1"/>
</dbReference>
<keyword evidence="2" id="KW-0808">Transferase</keyword>
<gene>
    <name evidence="2" type="ORF">J2S11_003817</name>
</gene>
<evidence type="ECO:0000259" key="1">
    <source>
        <dbReference type="Pfam" id="PF08241"/>
    </source>
</evidence>
<name>A0ABT9W3R3_9BACI</name>
<comment type="caution">
    <text evidence="2">The sequence shown here is derived from an EMBL/GenBank/DDBJ whole genome shotgun (WGS) entry which is preliminary data.</text>
</comment>
<dbReference type="SUPFAM" id="SSF53335">
    <property type="entry name" value="S-adenosyl-L-methionine-dependent methyltransferases"/>
    <property type="match status" value="1"/>
</dbReference>
<reference evidence="2 3" key="1">
    <citation type="submission" date="2023-07" db="EMBL/GenBank/DDBJ databases">
        <title>Genomic Encyclopedia of Type Strains, Phase IV (KMG-IV): sequencing the most valuable type-strain genomes for metagenomic binning, comparative biology and taxonomic classification.</title>
        <authorList>
            <person name="Goeker M."/>
        </authorList>
    </citation>
    <scope>NUCLEOTIDE SEQUENCE [LARGE SCALE GENOMIC DNA]</scope>
    <source>
        <strain evidence="2 3">DSM 12751</strain>
    </source>
</reference>
<dbReference type="GO" id="GO:0008168">
    <property type="term" value="F:methyltransferase activity"/>
    <property type="evidence" value="ECO:0007669"/>
    <property type="project" value="UniProtKB-KW"/>
</dbReference>
<sequence>MDTNKHNKQAWNTGAYEAWLQRFGTPEQAAIKIKKDPLTRIGSLYPYMGENVKNKKIINLLGSNGNKAVALALLGAHVTVADFSKENERYAKELAAEVGVTLRYIVSDVLHLPSEELSGDYDIVLMEFGILHYFTDLSPLFEVVKKLLRKGGLLVLQDFHPITTKLISSKGTTAKIRKHKVTGNYFDTALEEKEIAFSKFSSTDSDTEQTDKVYLRNWTLGEIVTAVAQQGLHIQRLDELPNQSSDVFDQGIPKSFILTAEKLL</sequence>
<protein>
    <submittedName>
        <fullName evidence="2">2-polyprenyl-3-methyl-5-hydroxy-6-metoxy-1, 4-benzoquinol methylase</fullName>
    </submittedName>
</protein>
<accession>A0ABT9W3R3</accession>
<dbReference type="CDD" id="cd02440">
    <property type="entry name" value="AdoMet_MTases"/>
    <property type="match status" value="1"/>
</dbReference>
<evidence type="ECO:0000313" key="2">
    <source>
        <dbReference type="EMBL" id="MDQ0167887.1"/>
    </source>
</evidence>
<keyword evidence="2" id="KW-0489">Methyltransferase</keyword>
<organism evidence="2 3">
    <name type="scientific">Caldalkalibacillus horti</name>
    <dbReference type="NCBI Taxonomy" id="77523"/>
    <lineage>
        <taxon>Bacteria</taxon>
        <taxon>Bacillati</taxon>
        <taxon>Bacillota</taxon>
        <taxon>Bacilli</taxon>
        <taxon>Bacillales</taxon>
        <taxon>Bacillaceae</taxon>
        <taxon>Caldalkalibacillus</taxon>
    </lineage>
</organism>